<reference evidence="3 4" key="1">
    <citation type="submission" date="2021-03" db="EMBL/GenBank/DDBJ databases">
        <title>Streptomyces strains.</title>
        <authorList>
            <person name="Lund M.B."/>
            <person name="Toerring T."/>
        </authorList>
    </citation>
    <scope>NUCLEOTIDE SEQUENCE [LARGE SCALE GENOMIC DNA]</scope>
    <source>
        <strain evidence="3 4">KCC S-1010</strain>
    </source>
</reference>
<feature type="domain" description="Amine oxidase" evidence="2">
    <location>
        <begin position="1"/>
        <end position="80"/>
    </location>
</feature>
<name>A0ABX7RPA2_9ACTN</name>
<organism evidence="3 4">
    <name type="scientific">Streptomyces griseocarneus</name>
    <dbReference type="NCBI Taxonomy" id="51201"/>
    <lineage>
        <taxon>Bacteria</taxon>
        <taxon>Bacillati</taxon>
        <taxon>Actinomycetota</taxon>
        <taxon>Actinomycetes</taxon>
        <taxon>Kitasatosporales</taxon>
        <taxon>Streptomycetaceae</taxon>
        <taxon>Streptomyces</taxon>
    </lineage>
</organism>
<accession>A0ABX7RPA2</accession>
<dbReference type="SUPFAM" id="SSF51905">
    <property type="entry name" value="FAD/NAD(P)-binding domain"/>
    <property type="match status" value="1"/>
</dbReference>
<evidence type="ECO:0000313" key="4">
    <source>
        <dbReference type="Proteomes" id="UP000671836"/>
    </source>
</evidence>
<feature type="compositionally biased region" description="Pro residues" evidence="1">
    <location>
        <begin position="123"/>
        <end position="133"/>
    </location>
</feature>
<protein>
    <submittedName>
        <fullName evidence="3">FAD-dependent oxidoreductase</fullName>
    </submittedName>
</protein>
<evidence type="ECO:0000259" key="2">
    <source>
        <dbReference type="Pfam" id="PF01593"/>
    </source>
</evidence>
<evidence type="ECO:0000313" key="3">
    <source>
        <dbReference type="EMBL" id="QSY48759.1"/>
    </source>
</evidence>
<proteinExistence type="predicted"/>
<feature type="region of interest" description="Disordered" evidence="1">
    <location>
        <begin position="74"/>
        <end position="133"/>
    </location>
</feature>
<dbReference type="EMBL" id="CP071595">
    <property type="protein sequence ID" value="QSY48759.1"/>
    <property type="molecule type" value="Genomic_DNA"/>
</dbReference>
<dbReference type="Pfam" id="PF01593">
    <property type="entry name" value="Amino_oxidase"/>
    <property type="match status" value="1"/>
</dbReference>
<feature type="compositionally biased region" description="Basic residues" evidence="1">
    <location>
        <begin position="96"/>
        <end position="110"/>
    </location>
</feature>
<dbReference type="Proteomes" id="UP000671836">
    <property type="component" value="Chromosome"/>
</dbReference>
<dbReference type="InterPro" id="IPR050281">
    <property type="entry name" value="Flavin_monoamine_oxidase"/>
</dbReference>
<dbReference type="Gene3D" id="3.50.50.60">
    <property type="entry name" value="FAD/NAD(P)-binding domain"/>
    <property type="match status" value="1"/>
</dbReference>
<keyword evidence="4" id="KW-1185">Reference proteome</keyword>
<sequence length="133" mass="14133">MAGLFAARELHRAGHSVTVLEARERTGGRLWSEDWEGVRIDLGASWIHGVDGNPVTELAEEAGAPTVVYDVGTLDFDYDTPGASPPTPPTGAASPARRRSSGKPTRRPRRTNWPPAPNARTTAPPPPTPCAAC</sequence>
<gene>
    <name evidence="3" type="ORF">J3S04_27565</name>
</gene>
<evidence type="ECO:0000256" key="1">
    <source>
        <dbReference type="SAM" id="MobiDB-lite"/>
    </source>
</evidence>
<dbReference type="PANTHER" id="PTHR10742:SF410">
    <property type="entry name" value="LYSINE-SPECIFIC HISTONE DEMETHYLASE 2"/>
    <property type="match status" value="1"/>
</dbReference>
<dbReference type="InterPro" id="IPR002937">
    <property type="entry name" value="Amino_oxidase"/>
</dbReference>
<dbReference type="InterPro" id="IPR036188">
    <property type="entry name" value="FAD/NAD-bd_sf"/>
</dbReference>
<dbReference type="PANTHER" id="PTHR10742">
    <property type="entry name" value="FLAVIN MONOAMINE OXIDASE"/>
    <property type="match status" value="1"/>
</dbReference>